<organism evidence="3 4">
    <name type="scientific">Actinoplanes campanulatus</name>
    <dbReference type="NCBI Taxonomy" id="113559"/>
    <lineage>
        <taxon>Bacteria</taxon>
        <taxon>Bacillati</taxon>
        <taxon>Actinomycetota</taxon>
        <taxon>Actinomycetes</taxon>
        <taxon>Micromonosporales</taxon>
        <taxon>Micromonosporaceae</taxon>
        <taxon>Actinoplanes</taxon>
    </lineage>
</organism>
<keyword evidence="4" id="KW-1185">Reference proteome</keyword>
<accession>A0A7W5FGS7</accession>
<evidence type="ECO:0000256" key="1">
    <source>
        <dbReference type="SAM" id="MobiDB-lite"/>
    </source>
</evidence>
<evidence type="ECO:0000313" key="3">
    <source>
        <dbReference type="EMBL" id="MBB3097750.1"/>
    </source>
</evidence>
<protein>
    <submittedName>
        <fullName evidence="3">Transposase</fullName>
    </submittedName>
</protein>
<feature type="domain" description="Helix-turn-helix" evidence="2">
    <location>
        <begin position="25"/>
        <end position="83"/>
    </location>
</feature>
<reference evidence="3 4" key="1">
    <citation type="submission" date="2020-08" db="EMBL/GenBank/DDBJ databases">
        <title>Genomic Encyclopedia of Type Strains, Phase III (KMG-III): the genomes of soil and plant-associated and newly described type strains.</title>
        <authorList>
            <person name="Whitman W."/>
        </authorList>
    </citation>
    <scope>NUCLEOTIDE SEQUENCE [LARGE SCALE GENOMIC DNA]</scope>
    <source>
        <strain evidence="3 4">CECT 3287</strain>
    </source>
</reference>
<feature type="region of interest" description="Disordered" evidence="1">
    <location>
        <begin position="1"/>
        <end position="27"/>
    </location>
</feature>
<dbReference type="AlphaFoldDB" id="A0A7W5FGS7"/>
<evidence type="ECO:0000259" key="2">
    <source>
        <dbReference type="Pfam" id="PF19575"/>
    </source>
</evidence>
<gene>
    <name evidence="3" type="ORF">FHR83_005434</name>
</gene>
<evidence type="ECO:0000313" key="4">
    <source>
        <dbReference type="Proteomes" id="UP000590749"/>
    </source>
</evidence>
<name>A0A7W5FGS7_9ACTN</name>
<dbReference type="Proteomes" id="UP000590749">
    <property type="component" value="Unassembled WGS sequence"/>
</dbReference>
<dbReference type="EMBL" id="JACHXF010000012">
    <property type="protein sequence ID" value="MBB3097750.1"/>
    <property type="molecule type" value="Genomic_DNA"/>
</dbReference>
<comment type="caution">
    <text evidence="3">The sequence shown here is derived from an EMBL/GenBank/DDBJ whole genome shotgun (WGS) entry which is preliminary data.</text>
</comment>
<dbReference type="RefSeq" id="WP_183223169.1">
    <property type="nucleotide sequence ID" value="NZ_BMPW01000019.1"/>
</dbReference>
<sequence>MSEPARLPTTETQRPGKPRRVSTPVTGQARDALRRQAAQLYHPAPGAGRRLSIRAIAAQLDRSYGFVWNLLKEAGVTRRPANGRTARLTGPHP</sequence>
<proteinExistence type="predicted"/>
<dbReference type="InterPro" id="IPR045745">
    <property type="entry name" value="HTH_58_Actinobacteria-type"/>
</dbReference>
<dbReference type="Pfam" id="PF19575">
    <property type="entry name" value="HTH_58"/>
    <property type="match status" value="1"/>
</dbReference>